<gene>
    <name evidence="1" type="ORF">LMH87_001141</name>
</gene>
<organism evidence="1 2">
    <name type="scientific">Akanthomyces muscarius</name>
    <name type="common">Entomopathogenic fungus</name>
    <name type="synonym">Lecanicillium muscarium</name>
    <dbReference type="NCBI Taxonomy" id="2231603"/>
    <lineage>
        <taxon>Eukaryota</taxon>
        <taxon>Fungi</taxon>
        <taxon>Dikarya</taxon>
        <taxon>Ascomycota</taxon>
        <taxon>Pezizomycotina</taxon>
        <taxon>Sordariomycetes</taxon>
        <taxon>Hypocreomycetidae</taxon>
        <taxon>Hypocreales</taxon>
        <taxon>Cordycipitaceae</taxon>
        <taxon>Akanthomyces</taxon>
    </lineage>
</organism>
<name>A0A9W8QGT5_AKAMU</name>
<accession>A0A9W8QGT5</accession>
<protein>
    <submittedName>
        <fullName evidence="1">Uncharacterized protein</fullName>
    </submittedName>
</protein>
<dbReference type="Proteomes" id="UP001144673">
    <property type="component" value="Chromosome 6"/>
</dbReference>
<evidence type="ECO:0000313" key="2">
    <source>
        <dbReference type="Proteomes" id="UP001144673"/>
    </source>
</evidence>
<sequence>MAIHEMKASCLAIISSWTAPTQKHILKGRYPFQIPDVNTFKAKSGIMAKLSSAHEKPQLLSAANLTLMRISEACRPPPNRGRIIMSQNSGLGLLTANRASWHVTGYCV</sequence>
<comment type="caution">
    <text evidence="1">The sequence shown here is derived from an EMBL/GenBank/DDBJ whole genome shotgun (WGS) entry which is preliminary data.</text>
</comment>
<reference evidence="1" key="1">
    <citation type="journal article" date="2023" name="Access Microbiol">
        <title>De-novo genome assembly for Akanthomyces muscarius, a biocontrol agent of insect agricultural pests.</title>
        <authorList>
            <person name="Erdos Z."/>
            <person name="Studholme D.J."/>
            <person name="Raymond B."/>
            <person name="Sharma M."/>
        </authorList>
    </citation>
    <scope>NUCLEOTIDE SEQUENCE</scope>
    <source>
        <strain evidence="1">Ve6</strain>
    </source>
</reference>
<evidence type="ECO:0000313" key="1">
    <source>
        <dbReference type="EMBL" id="KAJ4155919.1"/>
    </source>
</evidence>
<proteinExistence type="predicted"/>
<dbReference type="KEGG" id="amus:LMH87_001141"/>
<keyword evidence="2" id="KW-1185">Reference proteome</keyword>
<dbReference type="RefSeq" id="XP_056056043.1">
    <property type="nucleotide sequence ID" value="XM_056199170.1"/>
</dbReference>
<dbReference type="AlphaFoldDB" id="A0A9W8QGT5"/>
<dbReference type="EMBL" id="JAJHUN010000007">
    <property type="protein sequence ID" value="KAJ4155919.1"/>
    <property type="molecule type" value="Genomic_DNA"/>
</dbReference>
<dbReference type="GeneID" id="80888300"/>